<keyword evidence="3" id="KW-1185">Reference proteome</keyword>
<gene>
    <name evidence="2" type="ORF">NIDE1703</name>
</gene>
<reference evidence="2 3" key="1">
    <citation type="journal article" date="2010" name="Proc. Natl. Acad. Sci. U.S.A.">
        <title>A Nitrospira metagenome illuminates the physiology and evolution of globally important nitrite-oxidizing bacteria.</title>
        <authorList>
            <person name="Lucker S."/>
            <person name="Wagner M."/>
            <person name="Maixner F."/>
            <person name="Pelletier E."/>
            <person name="Koch H."/>
            <person name="Vacherie B."/>
            <person name="Rattei T."/>
            <person name="Sinninghe Damste J."/>
            <person name="Spieck E."/>
            <person name="Le Paslier D."/>
            <person name="Daims H."/>
        </authorList>
    </citation>
    <scope>NUCLEOTIDE SEQUENCE [LARGE SCALE GENOMIC DNA]</scope>
</reference>
<evidence type="ECO:0000313" key="3">
    <source>
        <dbReference type="Proteomes" id="UP000001660"/>
    </source>
</evidence>
<dbReference type="Pfam" id="PF13524">
    <property type="entry name" value="Glyco_trans_1_2"/>
    <property type="match status" value="1"/>
</dbReference>
<dbReference type="EMBL" id="FP929003">
    <property type="protein sequence ID" value="CBK41436.1"/>
    <property type="molecule type" value="Genomic_DNA"/>
</dbReference>
<dbReference type="Proteomes" id="UP000001660">
    <property type="component" value="Chromosome"/>
</dbReference>
<dbReference type="eggNOG" id="COG4641">
    <property type="taxonomic scope" value="Bacteria"/>
</dbReference>
<accession>D8PDX7</accession>
<name>D8PDX7_9BACT</name>
<dbReference type="STRING" id="330214.NIDE1703"/>
<dbReference type="AlphaFoldDB" id="D8PDX7"/>
<dbReference type="KEGG" id="nde:NIDE1703"/>
<dbReference type="InterPro" id="IPR055259">
    <property type="entry name" value="YkvP/CgeB_Glyco_trans-like"/>
</dbReference>
<evidence type="ECO:0000259" key="1">
    <source>
        <dbReference type="Pfam" id="PF13524"/>
    </source>
</evidence>
<dbReference type="Gene3D" id="3.40.50.2000">
    <property type="entry name" value="Glycogen Phosphorylase B"/>
    <property type="match status" value="1"/>
</dbReference>
<dbReference type="OrthoDB" id="9800484at2"/>
<dbReference type="SUPFAM" id="SSF53756">
    <property type="entry name" value="UDP-Glycosyltransferase/glycogen phosphorylase"/>
    <property type="match status" value="1"/>
</dbReference>
<evidence type="ECO:0000313" key="2">
    <source>
        <dbReference type="EMBL" id="CBK41436.1"/>
    </source>
</evidence>
<feature type="domain" description="Spore protein YkvP/CgeB glycosyl transferase-like" evidence="1">
    <location>
        <begin position="149"/>
        <end position="283"/>
    </location>
</feature>
<protein>
    <recommendedName>
        <fullName evidence="1">Spore protein YkvP/CgeB glycosyl transferase-like domain-containing protein</fullName>
    </recommendedName>
</protein>
<dbReference type="HOGENOM" id="CLU_838687_0_0_0"/>
<sequence length="359" mass="40567">MNILHLGNPFFLQDFRQLGHDVKWAAYDRMADFVLSPYVESMHSLSAQFPARWFPDLVVVGDDSGPPKLLGLEALDVPLVWYAIDSHLHARWHQAYAAAFDVICVAQRDWVPRYRVDPERQIVSWQPLFCHVPDDGDSGGLRDTPVSFVGTLNRQWNPERVALIEGLQRRYPIAVGSGGYRELFNRSLMVLNQSAANDVNFRTFQAMACGALLVGERIGNGFNDLFQDRTHCALYERGNVEQVIEIVEHYCGRPAERDAVARQGYEAVMAAHTSLHRAQAILQVVGAAPLQRQIRVRRSRQLQIQSSLVLVYESAERTHLQAAERTPEGARKQYLLTVAGQYRFLATTIRTQLGLQVAC</sequence>
<proteinExistence type="predicted"/>
<organism evidence="2 3">
    <name type="scientific">Nitrospira defluvii</name>
    <dbReference type="NCBI Taxonomy" id="330214"/>
    <lineage>
        <taxon>Bacteria</taxon>
        <taxon>Pseudomonadati</taxon>
        <taxon>Nitrospirota</taxon>
        <taxon>Nitrospiria</taxon>
        <taxon>Nitrospirales</taxon>
        <taxon>Nitrospiraceae</taxon>
        <taxon>Nitrospira</taxon>
    </lineage>
</organism>